<comment type="caution">
    <text evidence="3">The sequence shown here is derived from an EMBL/GenBank/DDBJ whole genome shotgun (WGS) entry which is preliminary data.</text>
</comment>
<reference evidence="3 4" key="2">
    <citation type="journal article" date="2013" name="Genome Biol. Evol.">
        <title>Genome sequencing of Giardia lamblia genotypes A2 and B isolates (DH and GS) and comparative analysis with the genomes of genotypes A1 and E (WB and Pig).</title>
        <authorList>
            <person name="Adam R.D."/>
            <person name="Dahlstrom E.W."/>
            <person name="Martens C.A."/>
            <person name="Bruno D.P."/>
            <person name="Barbian K.D."/>
            <person name="Ricklefs S.M."/>
            <person name="Hernandez M.M."/>
            <person name="Narla N.P."/>
            <person name="Patel R.B."/>
            <person name="Porcella S.F."/>
            <person name="Nash T.E."/>
        </authorList>
    </citation>
    <scope>NUCLEOTIDE SEQUENCE [LARGE SCALE GENOMIC DNA]</scope>
    <source>
        <strain evidence="3 4">GS</strain>
    </source>
</reference>
<dbReference type="VEuPathDB" id="GiardiaDB:QR46_3924"/>
<name>V6TS06_GIAIN</name>
<sequence>VNSILPSVVMNKSRDSTLLSSAVADQTPAASVFHTDQEKQGSITASQINNAGLLLSTNTSILQDMSFTQALHVLKLQAQSASSEATFTFLNDKEIVDKLNSMADQIQDLSSTVCVMSDDIFKKSALIADLTKQLQSSERERVKLSAIQRSVEQSANESVHPPLVPGNNLPINVELATLSFQSNQSNSTPPVPAFLTNEPALDSTPPLAAQLSPSNPPDGTYEPESPIYRRKSELKTLTVDTLHQAENDYAIEIAELRALLSNQDHLINALITITNEEADLLRMLLSDEHYLPEDVNDVSCVDKAIDVVKEAGVLLTRGDSDLHRNVKTKLIELQELRFSMKLLSSVKQGTDDRFLEVAKSVSTSLSKFERMFCYFVILGLSALLFSQWIVNPWKYN</sequence>
<organism evidence="3 4">
    <name type="scientific">Giardia intestinalis</name>
    <name type="common">Giardia lamblia</name>
    <dbReference type="NCBI Taxonomy" id="5741"/>
    <lineage>
        <taxon>Eukaryota</taxon>
        <taxon>Metamonada</taxon>
        <taxon>Diplomonadida</taxon>
        <taxon>Hexamitidae</taxon>
        <taxon>Giardiinae</taxon>
        <taxon>Giardia</taxon>
    </lineage>
</organism>
<dbReference type="VEuPathDB" id="GiardiaDB:DHA2_152777"/>
<gene>
    <name evidence="3" type="ORF">GSB_152240</name>
</gene>
<evidence type="ECO:0000313" key="3">
    <source>
        <dbReference type="EMBL" id="ESU41511.1"/>
    </source>
</evidence>
<keyword evidence="2" id="KW-1133">Transmembrane helix</keyword>
<protein>
    <submittedName>
        <fullName evidence="3">Uncharacterized protein</fullName>
    </submittedName>
</protein>
<dbReference type="OrthoDB" id="10253691at2759"/>
<keyword evidence="2" id="KW-0812">Transmembrane</keyword>
<dbReference type="VEuPathDB" id="GiardiaDB:GL50803_0039117"/>
<dbReference type="Proteomes" id="UP000018040">
    <property type="component" value="Unassembled WGS sequence"/>
</dbReference>
<dbReference type="EMBL" id="AHHH01000123">
    <property type="protein sequence ID" value="ESU41511.1"/>
    <property type="molecule type" value="Genomic_DNA"/>
</dbReference>
<reference evidence="4" key="1">
    <citation type="submission" date="2012-02" db="EMBL/GenBank/DDBJ databases">
        <title>Genome sequencing of Giardia lamblia Genotypes A2 and B isolates (DH and GS) and comparative analysis with the genomes of Genotypes A1 and E (WB and Pig).</title>
        <authorList>
            <person name="Adam R."/>
            <person name="Dahlstrom E."/>
            <person name="Martens C."/>
            <person name="Bruno D."/>
            <person name="Barbian K."/>
            <person name="Porcella S.F."/>
            <person name="Nash T."/>
        </authorList>
    </citation>
    <scope>NUCLEOTIDE SEQUENCE</scope>
    <source>
        <strain evidence="4">GS</strain>
    </source>
</reference>
<dbReference type="AlphaFoldDB" id="V6TS06"/>
<accession>V6TS06</accession>
<dbReference type="VEuPathDB" id="GiardiaDB:GL50581_2783"/>
<keyword evidence="2" id="KW-0472">Membrane</keyword>
<proteinExistence type="predicted"/>
<evidence type="ECO:0000256" key="1">
    <source>
        <dbReference type="SAM" id="MobiDB-lite"/>
    </source>
</evidence>
<feature type="region of interest" description="Disordered" evidence="1">
    <location>
        <begin position="202"/>
        <end position="225"/>
    </location>
</feature>
<evidence type="ECO:0000313" key="4">
    <source>
        <dbReference type="Proteomes" id="UP000018040"/>
    </source>
</evidence>
<feature type="transmembrane region" description="Helical" evidence="2">
    <location>
        <begin position="372"/>
        <end position="390"/>
    </location>
</feature>
<evidence type="ECO:0000256" key="2">
    <source>
        <dbReference type="SAM" id="Phobius"/>
    </source>
</evidence>
<feature type="non-terminal residue" evidence="3">
    <location>
        <position position="1"/>
    </location>
</feature>